<dbReference type="PANTHER" id="PTHR22942">
    <property type="entry name" value="RECA/RAD51/RADA DNA STRAND-PAIRING FAMILY MEMBER"/>
    <property type="match status" value="1"/>
</dbReference>
<evidence type="ECO:0000313" key="12">
    <source>
        <dbReference type="EMBL" id="GAQ41547.1"/>
    </source>
</evidence>
<evidence type="ECO:0000256" key="5">
    <source>
        <dbReference type="ARBA" id="ARBA00023242"/>
    </source>
</evidence>
<dbReference type="GO" id="GO:0042148">
    <property type="term" value="P:DNA strand invasion"/>
    <property type="evidence" value="ECO:0007669"/>
    <property type="project" value="TreeGrafter"/>
</dbReference>
<dbReference type="FunFam" id="1.10.150.20:FF:000008">
    <property type="entry name" value="DNA repair protein RAD51 homolog"/>
    <property type="match status" value="1"/>
</dbReference>
<evidence type="ECO:0000256" key="2">
    <source>
        <dbReference type="ARBA" id="ARBA00007095"/>
    </source>
</evidence>
<dbReference type="GO" id="GO:0042802">
    <property type="term" value="F:identical protein binding"/>
    <property type="evidence" value="ECO:0007669"/>
    <property type="project" value="UniProtKB-ARBA"/>
</dbReference>
<dbReference type="VEuPathDB" id="FungiDB:ASPNIDRAFT2_38501"/>
<dbReference type="EMBL" id="BCMY01000006">
    <property type="protein sequence ID" value="GAQ41547.1"/>
    <property type="molecule type" value="Genomic_DNA"/>
</dbReference>
<dbReference type="PROSITE" id="PS50162">
    <property type="entry name" value="RECA_2"/>
    <property type="match status" value="1"/>
</dbReference>
<dbReference type="GO" id="GO:1990426">
    <property type="term" value="P:mitotic recombination-dependent replication fork processing"/>
    <property type="evidence" value="ECO:0007669"/>
    <property type="project" value="InterPro"/>
</dbReference>
<dbReference type="GO" id="GO:0000150">
    <property type="term" value="F:DNA strand exchange activity"/>
    <property type="evidence" value="ECO:0007669"/>
    <property type="project" value="InterPro"/>
</dbReference>
<dbReference type="GO" id="GO:0006312">
    <property type="term" value="P:mitotic recombination"/>
    <property type="evidence" value="ECO:0007669"/>
    <property type="project" value="UniProtKB-ARBA"/>
</dbReference>
<dbReference type="GO" id="GO:0000730">
    <property type="term" value="P:DNA recombinase assembly"/>
    <property type="evidence" value="ECO:0007669"/>
    <property type="project" value="TreeGrafter"/>
</dbReference>
<comment type="subcellular location">
    <subcellularLocation>
        <location evidence="1">Nucleus</location>
    </subcellularLocation>
</comment>
<dbReference type="SUPFAM" id="SSF47794">
    <property type="entry name" value="Rad51 N-terminal domain-like"/>
    <property type="match status" value="1"/>
</dbReference>
<dbReference type="PANTHER" id="PTHR22942:SF39">
    <property type="entry name" value="DNA REPAIR PROTEIN RAD51 HOMOLOG 1"/>
    <property type="match status" value="1"/>
</dbReference>
<feature type="domain" description="RecA family profile 1" evidence="10">
    <location>
        <begin position="478"/>
        <end position="649"/>
    </location>
</feature>
<dbReference type="Gene3D" id="3.40.50.300">
    <property type="entry name" value="P-loop containing nucleotide triphosphate hydrolases"/>
    <property type="match status" value="1"/>
</dbReference>
<dbReference type="NCBIfam" id="NF003301">
    <property type="entry name" value="PRK04301.1"/>
    <property type="match status" value="1"/>
</dbReference>
<dbReference type="Proteomes" id="UP000068243">
    <property type="component" value="Unassembled WGS sequence"/>
</dbReference>
<dbReference type="InterPro" id="IPR027417">
    <property type="entry name" value="P-loop_NTPase"/>
</dbReference>
<sequence length="727" mass="79308">MPKLSALILSILSIFILAGAVSSTVLPRNIRREVTAPYCEDRTGRLITTLRRDVHGDYNANVEAISDSTPERIAAPLCSDNSQCNLGQICKQGFCVAGSVAADAPQIGADVLSAPNAARVDASAGAVSWEEEDAEALEMCEVVGLAASTEALSALRQLQSTPVSSLRRGLSESSSHYRFYSDDFTLTERIMNFWIGWALWQKLSFALAGLLALVLVYSFIVLAYNRRKTQKYATAEARQKAEMQPMLAEPSEIPFGARALEKGIQVEGTWTPDCRSARQSTTHSGSRPESIASAPKPTLMALTGDDIQGLERTYQPAPSPSLYDQCNSPKILDIEYGQSEYISLSPTNQSLQLDGPISIEPEYSPDLDKRRSRWFGARSSWVKKPFDSYKRRSTPEGPGAPTPLSSLEGVSGLTSRDIKLFVDAGYNTVESVAYTPKRLLEQIKGISEQKATKVLVEAMKLVPMGFTTATEMHARRNELISITTGSKQLDTLLGGGIETGSITEIFGEFRTGKSQICHTLAVTCQLPFDMGGGEGKCLYIDTEGTFRPVRLLAVAQRYGLVGEEVLDNVAYARAYNSDHQLQLLNQASQMMCETRFSLLVVDSATSLYRTDFNGRGELSSRQTHLAKFMRTLQRLADEFGIAVVITNQVVAQVDGGPSAMFNPDPKKPIGGNIIAHASTTRLSLKKGRGETRVCKIYDSPCLPESDCLFAINEDGIGDPSPKDLEND</sequence>
<keyword evidence="3 6" id="KW-0547">Nucleotide-binding</keyword>
<dbReference type="GO" id="GO:0000794">
    <property type="term" value="C:condensed nuclear chromosome"/>
    <property type="evidence" value="ECO:0007669"/>
    <property type="project" value="TreeGrafter"/>
</dbReference>
<dbReference type="VEuPathDB" id="FungiDB:An08g02370"/>
<feature type="compositionally biased region" description="Polar residues" evidence="7">
    <location>
        <begin position="277"/>
        <end position="287"/>
    </location>
</feature>
<evidence type="ECO:0000313" key="13">
    <source>
        <dbReference type="Proteomes" id="UP000068243"/>
    </source>
</evidence>
<feature type="region of interest" description="Disordered" evidence="7">
    <location>
        <begin position="388"/>
        <end position="408"/>
    </location>
</feature>
<dbReference type="GO" id="GO:0000723">
    <property type="term" value="P:telomere maintenance"/>
    <property type="evidence" value="ECO:0007669"/>
    <property type="project" value="UniProtKB-ARBA"/>
</dbReference>
<feature type="chain" id="PRO_5007087436" evidence="9">
    <location>
        <begin position="24"/>
        <end position="727"/>
    </location>
</feature>
<gene>
    <name evidence="12" type="ORF">ABL_04227</name>
</gene>
<comment type="caution">
    <text evidence="12">The sequence shown here is derived from an EMBL/GenBank/DDBJ whole genome shotgun (WGS) entry which is preliminary data.</text>
</comment>
<dbReference type="GO" id="GO:0070192">
    <property type="term" value="P:chromosome organization involved in meiotic cell cycle"/>
    <property type="evidence" value="ECO:0007669"/>
    <property type="project" value="TreeGrafter"/>
</dbReference>
<dbReference type="GO" id="GO:0003690">
    <property type="term" value="F:double-stranded DNA binding"/>
    <property type="evidence" value="ECO:0007669"/>
    <property type="project" value="InterPro"/>
</dbReference>
<dbReference type="VEuPathDB" id="FungiDB:M747DRAFT_324355"/>
<dbReference type="VEuPathDB" id="FungiDB:ASPNIDRAFT2_1227242"/>
<keyword evidence="8" id="KW-1133">Transmembrane helix</keyword>
<dbReference type="InterPro" id="IPR013632">
    <property type="entry name" value="Rad51_C"/>
</dbReference>
<dbReference type="GO" id="GO:0003697">
    <property type="term" value="F:single-stranded DNA binding"/>
    <property type="evidence" value="ECO:0007669"/>
    <property type="project" value="InterPro"/>
</dbReference>
<dbReference type="PaxDb" id="5061-CADANGAP00006429"/>
<reference evidence="13" key="1">
    <citation type="journal article" date="2016" name="Genome Announc.">
        <title>Draft genome sequence of Aspergillus niger strain An76.</title>
        <authorList>
            <person name="Gong W."/>
            <person name="Cheng Z."/>
            <person name="Zhang H."/>
            <person name="Liu L."/>
            <person name="Gao P."/>
            <person name="Wang L."/>
        </authorList>
    </citation>
    <scope>NUCLEOTIDE SEQUENCE [LARGE SCALE GENOMIC DNA]</scope>
    <source>
        <strain evidence="13">An76</strain>
    </source>
</reference>
<dbReference type="GO" id="GO:0140664">
    <property type="term" value="F:ATP-dependent DNA damage sensor activity"/>
    <property type="evidence" value="ECO:0007669"/>
    <property type="project" value="InterPro"/>
</dbReference>
<proteinExistence type="inferred from homology"/>
<dbReference type="Pfam" id="PF08423">
    <property type="entry name" value="Rad51"/>
    <property type="match status" value="1"/>
</dbReference>
<protein>
    <submittedName>
        <fullName evidence="12">DNA repair protein RAD51</fullName>
    </submittedName>
</protein>
<dbReference type="SMART" id="SM00382">
    <property type="entry name" value="AAA"/>
    <property type="match status" value="1"/>
</dbReference>
<dbReference type="VEuPathDB" id="FungiDB:M747DRAFT_307395"/>
<dbReference type="SUPFAM" id="SSF52540">
    <property type="entry name" value="P-loop containing nucleoside triphosphate hydrolases"/>
    <property type="match status" value="1"/>
</dbReference>
<evidence type="ECO:0000259" key="10">
    <source>
        <dbReference type="PROSITE" id="PS50162"/>
    </source>
</evidence>
<dbReference type="VEuPathDB" id="FungiDB:An08g02350"/>
<keyword evidence="5" id="KW-0539">Nucleus</keyword>
<comment type="similarity">
    <text evidence="2">Belongs to the RecA family. RAD51 subfamily.</text>
</comment>
<evidence type="ECO:0000259" key="11">
    <source>
        <dbReference type="PROSITE" id="PS50163"/>
    </source>
</evidence>
<dbReference type="InterPro" id="IPR020587">
    <property type="entry name" value="RecA_monomer-monomer_interface"/>
</dbReference>
<keyword evidence="9" id="KW-0732">Signal</keyword>
<dbReference type="VEuPathDB" id="FungiDB:ATCC64974_104490"/>
<feature type="region of interest" description="Disordered" evidence="7">
    <location>
        <begin position="271"/>
        <end position="298"/>
    </location>
</feature>
<evidence type="ECO:0000256" key="8">
    <source>
        <dbReference type="SAM" id="Phobius"/>
    </source>
</evidence>
<accession>A0A100IHX7</accession>
<keyword evidence="8" id="KW-0472">Membrane</keyword>
<evidence type="ECO:0000256" key="4">
    <source>
        <dbReference type="ARBA" id="ARBA00022840"/>
    </source>
</evidence>
<evidence type="ECO:0000256" key="9">
    <source>
        <dbReference type="SAM" id="SignalP"/>
    </source>
</evidence>
<evidence type="ECO:0000256" key="1">
    <source>
        <dbReference type="ARBA" id="ARBA00004123"/>
    </source>
</evidence>
<dbReference type="VEuPathDB" id="FungiDB:ATCC64974_104470"/>
<keyword evidence="4 6" id="KW-0067">ATP-binding</keyword>
<dbReference type="InterPro" id="IPR010995">
    <property type="entry name" value="DNA_repair_Rad51/TF_NusA_a-hlx"/>
</dbReference>
<evidence type="ECO:0000256" key="6">
    <source>
        <dbReference type="RuleBase" id="RU003422"/>
    </source>
</evidence>
<dbReference type="CDD" id="cd19513">
    <property type="entry name" value="Rad51"/>
    <property type="match status" value="1"/>
</dbReference>
<dbReference type="OrthoDB" id="10251254at2759"/>
<dbReference type="GO" id="GO:0007131">
    <property type="term" value="P:reciprocal meiotic recombination"/>
    <property type="evidence" value="ECO:0007669"/>
    <property type="project" value="TreeGrafter"/>
</dbReference>
<keyword evidence="8" id="KW-0812">Transmembrane</keyword>
<dbReference type="FunFam" id="3.40.50.300:FF:000092">
    <property type="entry name" value="DNA repair protein Rad51 homolog"/>
    <property type="match status" value="1"/>
</dbReference>
<evidence type="ECO:0000256" key="3">
    <source>
        <dbReference type="ARBA" id="ARBA00022741"/>
    </source>
</evidence>
<dbReference type="InterPro" id="IPR011941">
    <property type="entry name" value="DNA_recomb/repair_Rad51"/>
</dbReference>
<organism evidence="12 13">
    <name type="scientific">Aspergillus niger</name>
    <dbReference type="NCBI Taxonomy" id="5061"/>
    <lineage>
        <taxon>Eukaryota</taxon>
        <taxon>Fungi</taxon>
        <taxon>Dikarya</taxon>
        <taxon>Ascomycota</taxon>
        <taxon>Pezizomycotina</taxon>
        <taxon>Eurotiomycetes</taxon>
        <taxon>Eurotiomycetidae</taxon>
        <taxon>Eurotiales</taxon>
        <taxon>Aspergillaceae</taxon>
        <taxon>Aspergillus</taxon>
        <taxon>Aspergillus subgen. Circumdati</taxon>
    </lineage>
</organism>
<evidence type="ECO:0000256" key="7">
    <source>
        <dbReference type="SAM" id="MobiDB-lite"/>
    </source>
</evidence>
<dbReference type="InterPro" id="IPR020588">
    <property type="entry name" value="RecA_ATP-bd"/>
</dbReference>
<feature type="domain" description="RecA family profile 2" evidence="11">
    <location>
        <begin position="658"/>
        <end position="721"/>
    </location>
</feature>
<dbReference type="Gene3D" id="1.10.150.20">
    <property type="entry name" value="5' to 3' exonuclease, C-terminal subdomain"/>
    <property type="match status" value="1"/>
</dbReference>
<dbReference type="GO" id="GO:0005524">
    <property type="term" value="F:ATP binding"/>
    <property type="evidence" value="ECO:0007669"/>
    <property type="project" value="UniProtKB-KW"/>
</dbReference>
<dbReference type="PROSITE" id="PS50163">
    <property type="entry name" value="RECA_3"/>
    <property type="match status" value="1"/>
</dbReference>
<feature type="transmembrane region" description="Helical" evidence="8">
    <location>
        <begin position="203"/>
        <end position="224"/>
    </location>
</feature>
<dbReference type="NCBIfam" id="TIGR02239">
    <property type="entry name" value="recomb_RAD51"/>
    <property type="match status" value="1"/>
</dbReference>
<dbReference type="InterPro" id="IPR003593">
    <property type="entry name" value="AAA+_ATPase"/>
</dbReference>
<dbReference type="AlphaFoldDB" id="A0A100IHX7"/>
<feature type="signal peptide" evidence="9">
    <location>
        <begin position="1"/>
        <end position="23"/>
    </location>
</feature>
<name>A0A100IHX7_ASPNG</name>